<dbReference type="AlphaFoldDB" id="A0A9W4U7R3"/>
<dbReference type="EMBL" id="CAOQHR010000002">
    <property type="protein sequence ID" value="CAI6321661.1"/>
    <property type="molecule type" value="Genomic_DNA"/>
</dbReference>
<keyword evidence="10" id="KW-1185">Reference proteome</keyword>
<reference evidence="9" key="1">
    <citation type="submission" date="2023-01" db="EMBL/GenBank/DDBJ databases">
        <authorList>
            <person name="Van Ghelder C."/>
            <person name="Rancurel C."/>
        </authorList>
    </citation>
    <scope>NUCLEOTIDE SEQUENCE</scope>
    <source>
        <strain evidence="9">CNCM I-4278</strain>
    </source>
</reference>
<protein>
    <recommendedName>
        <fullName evidence="8">Rhodopsin domain-containing protein</fullName>
    </recommendedName>
</protein>
<sequence length="436" mass="47538">MSPPTGPTPDQIDYMMAHADDDRRPMMLAVHSTFLLLGFVSVALRFGSRIKIGAKLGTDDWFIFVAVVALCGHGTACMSTVQWGMGRHAIFVTDRKSMSKTSLAATTFYSCTLMFTKLSILALYHRIFQLARGWVPTLLGVAAFVIALGITQPLVYILQCIPVSALWTEGPGSTKCVKFNLAIVLLGSVHIVTDWLLLILPIPVVMGLQLNKRAKWSICSLFAVGGVVCIISIVRLVKANRINMVDPSWDNVPVQALSTVEGSVGILAACMPTWRPLFRFLSKGITQYFSYGQNSHHGGPNEKKSFPHSAASTLYNRSGSRSPNPAKNPPPSPFATDMNHLGPYLDPASANTNIYPNLPSPVRSTHRASWKAHSKRNDSGDSVEQMLQGRVHGMAMDDVELGDLRRSSDAMEITTAMRMEISPVGIGMPGRVARVT</sequence>
<keyword evidence="3 7" id="KW-1133">Transmembrane helix</keyword>
<feature type="transmembrane region" description="Helical" evidence="7">
    <location>
        <begin position="103"/>
        <end position="124"/>
    </location>
</feature>
<feature type="transmembrane region" description="Helical" evidence="7">
    <location>
        <begin position="216"/>
        <end position="234"/>
    </location>
</feature>
<dbReference type="GO" id="GO:0016020">
    <property type="term" value="C:membrane"/>
    <property type="evidence" value="ECO:0007669"/>
    <property type="project" value="UniProtKB-SubCell"/>
</dbReference>
<feature type="domain" description="Rhodopsin" evidence="8">
    <location>
        <begin position="44"/>
        <end position="279"/>
    </location>
</feature>
<dbReference type="InterPro" id="IPR052337">
    <property type="entry name" value="SAT4-like"/>
</dbReference>
<comment type="subcellular location">
    <subcellularLocation>
        <location evidence="1">Membrane</location>
        <topology evidence="1">Multi-pass membrane protein</topology>
    </subcellularLocation>
</comment>
<dbReference type="PANTHER" id="PTHR33048:SF47">
    <property type="entry name" value="INTEGRAL MEMBRANE PROTEIN-RELATED"/>
    <property type="match status" value="1"/>
</dbReference>
<evidence type="ECO:0000256" key="4">
    <source>
        <dbReference type="ARBA" id="ARBA00023136"/>
    </source>
</evidence>
<evidence type="ECO:0000256" key="6">
    <source>
        <dbReference type="SAM" id="MobiDB-lite"/>
    </source>
</evidence>
<evidence type="ECO:0000313" key="9">
    <source>
        <dbReference type="EMBL" id="CAI6321661.1"/>
    </source>
</evidence>
<evidence type="ECO:0000256" key="7">
    <source>
        <dbReference type="SAM" id="Phobius"/>
    </source>
</evidence>
<keyword evidence="2 7" id="KW-0812">Transmembrane</keyword>
<comment type="caution">
    <text evidence="9">The sequence shown here is derived from an EMBL/GenBank/DDBJ whole genome shotgun (WGS) entry which is preliminary data.</text>
</comment>
<keyword evidence="4 7" id="KW-0472">Membrane</keyword>
<proteinExistence type="inferred from homology"/>
<evidence type="ECO:0000259" key="8">
    <source>
        <dbReference type="Pfam" id="PF20684"/>
    </source>
</evidence>
<evidence type="ECO:0000256" key="5">
    <source>
        <dbReference type="ARBA" id="ARBA00038359"/>
    </source>
</evidence>
<evidence type="ECO:0000256" key="1">
    <source>
        <dbReference type="ARBA" id="ARBA00004141"/>
    </source>
</evidence>
<dbReference type="Pfam" id="PF20684">
    <property type="entry name" value="Fung_rhodopsin"/>
    <property type="match status" value="1"/>
</dbReference>
<feature type="transmembrane region" description="Helical" evidence="7">
    <location>
        <begin position="179"/>
        <end position="204"/>
    </location>
</feature>
<feature type="transmembrane region" description="Helical" evidence="7">
    <location>
        <begin position="26"/>
        <end position="48"/>
    </location>
</feature>
<evidence type="ECO:0000313" key="10">
    <source>
        <dbReference type="Proteomes" id="UP001152607"/>
    </source>
</evidence>
<gene>
    <name evidence="9" type="ORF">PDIGIT_LOCUS3622</name>
</gene>
<dbReference type="PANTHER" id="PTHR33048">
    <property type="entry name" value="PTH11-LIKE INTEGRAL MEMBRANE PROTEIN (AFU_ORTHOLOGUE AFUA_5G11245)"/>
    <property type="match status" value="1"/>
</dbReference>
<organism evidence="9 10">
    <name type="scientific">Periconia digitata</name>
    <dbReference type="NCBI Taxonomy" id="1303443"/>
    <lineage>
        <taxon>Eukaryota</taxon>
        <taxon>Fungi</taxon>
        <taxon>Dikarya</taxon>
        <taxon>Ascomycota</taxon>
        <taxon>Pezizomycotina</taxon>
        <taxon>Dothideomycetes</taxon>
        <taxon>Pleosporomycetidae</taxon>
        <taxon>Pleosporales</taxon>
        <taxon>Massarineae</taxon>
        <taxon>Periconiaceae</taxon>
        <taxon>Periconia</taxon>
    </lineage>
</organism>
<accession>A0A9W4U7R3</accession>
<evidence type="ECO:0000256" key="2">
    <source>
        <dbReference type="ARBA" id="ARBA00022692"/>
    </source>
</evidence>
<dbReference type="Proteomes" id="UP001152607">
    <property type="component" value="Unassembled WGS sequence"/>
</dbReference>
<comment type="similarity">
    <text evidence="5">Belongs to the SAT4 family.</text>
</comment>
<feature type="transmembrane region" description="Helical" evidence="7">
    <location>
        <begin position="136"/>
        <end position="159"/>
    </location>
</feature>
<dbReference type="InterPro" id="IPR049326">
    <property type="entry name" value="Rhodopsin_dom_fungi"/>
</dbReference>
<name>A0A9W4U7R3_9PLEO</name>
<dbReference type="OrthoDB" id="444631at2759"/>
<feature type="region of interest" description="Disordered" evidence="6">
    <location>
        <begin position="313"/>
        <end position="365"/>
    </location>
</feature>
<evidence type="ECO:0000256" key="3">
    <source>
        <dbReference type="ARBA" id="ARBA00022989"/>
    </source>
</evidence>
<feature type="transmembrane region" description="Helical" evidence="7">
    <location>
        <begin position="60"/>
        <end position="83"/>
    </location>
</feature>